<dbReference type="InterPro" id="IPR040487">
    <property type="entry name" value="Peptidase_M23_N"/>
</dbReference>
<feature type="domain" description="Peptidase family M23 N-terminal" evidence="3">
    <location>
        <begin position="39"/>
        <end position="108"/>
    </location>
</feature>
<keyword evidence="5" id="KW-1185">Reference proteome</keyword>
<feature type="signal peptide" evidence="1">
    <location>
        <begin position="1"/>
        <end position="28"/>
    </location>
</feature>
<dbReference type="CDD" id="cd12797">
    <property type="entry name" value="M23_peptidase"/>
    <property type="match status" value="1"/>
</dbReference>
<dbReference type="InterPro" id="IPR050570">
    <property type="entry name" value="Cell_wall_metabolism_enzyme"/>
</dbReference>
<dbReference type="Gene3D" id="2.70.70.10">
    <property type="entry name" value="Glucose Permease (Domain IIA)"/>
    <property type="match status" value="1"/>
</dbReference>
<evidence type="ECO:0000259" key="2">
    <source>
        <dbReference type="Pfam" id="PF01551"/>
    </source>
</evidence>
<gene>
    <name evidence="4" type="ORF">DHf2319_09170</name>
</gene>
<reference evidence="4 5" key="1">
    <citation type="submission" date="2020-11" db="EMBL/GenBank/DDBJ databases">
        <title>Algicoccus daihaiensis sp.nov., isolated from Daihai Lake in Inner Mongolia.</title>
        <authorList>
            <person name="Kai J."/>
        </authorList>
    </citation>
    <scope>NUCLEOTIDE SEQUENCE [LARGE SCALE GENOMIC DNA]</scope>
    <source>
        <strain evidence="5">f23</strain>
    </source>
</reference>
<organism evidence="4 5">
    <name type="scientific">Orrella daihaiensis</name>
    <dbReference type="NCBI Taxonomy" id="2782176"/>
    <lineage>
        <taxon>Bacteria</taxon>
        <taxon>Pseudomonadati</taxon>
        <taxon>Pseudomonadota</taxon>
        <taxon>Betaproteobacteria</taxon>
        <taxon>Burkholderiales</taxon>
        <taxon>Alcaligenaceae</taxon>
        <taxon>Orrella</taxon>
    </lineage>
</organism>
<dbReference type="SUPFAM" id="SSF51261">
    <property type="entry name" value="Duplicated hybrid motif"/>
    <property type="match status" value="1"/>
</dbReference>
<dbReference type="EMBL" id="CP063982">
    <property type="protein sequence ID" value="UOD49636.1"/>
    <property type="molecule type" value="Genomic_DNA"/>
</dbReference>
<evidence type="ECO:0000256" key="1">
    <source>
        <dbReference type="SAM" id="SignalP"/>
    </source>
</evidence>
<accession>A0ABY4AH78</accession>
<proteinExistence type="predicted"/>
<sequence length="288" mass="31352">MGQPLSLKTFVKAVCVVIISLAHQTLSANSVFELQQQLHHPVPGGVAVVPIMAIGETGSAPQAFLGDHRVLVMADDKSWWAIVGVPLTTEPGSIDLNVSTPDSRRTIAVKIEPYEYKSQHITLKDRAMVSPPPKTLERIKSELAEQIAAYGTFSENEPSNLIFDPPISGRLSSPFGLQRFFNGQPRNPHSGLDFAAPKGTPVQSPADGRVLLIGDYYFNGLTIFIDHGQGVISMFCHLSQINLLPGDIVRRGEVVGRVGNTGRSTGPHLHWNVSLNNARVNPALFLRR</sequence>
<dbReference type="RefSeq" id="WP_243477868.1">
    <property type="nucleotide sequence ID" value="NZ_CP063982.1"/>
</dbReference>
<dbReference type="Proteomes" id="UP000831607">
    <property type="component" value="Chromosome"/>
</dbReference>
<keyword evidence="1" id="KW-0732">Signal</keyword>
<dbReference type="InterPro" id="IPR011055">
    <property type="entry name" value="Dup_hybrid_motif"/>
</dbReference>
<feature type="chain" id="PRO_5047272273" evidence="1">
    <location>
        <begin position="29"/>
        <end position="288"/>
    </location>
</feature>
<protein>
    <submittedName>
        <fullName evidence="4">Peptidoglycan DD-metalloendopeptidase family protein</fullName>
    </submittedName>
</protein>
<evidence type="ECO:0000313" key="5">
    <source>
        <dbReference type="Proteomes" id="UP000831607"/>
    </source>
</evidence>
<dbReference type="PANTHER" id="PTHR21666">
    <property type="entry name" value="PEPTIDASE-RELATED"/>
    <property type="match status" value="1"/>
</dbReference>
<dbReference type="Gene3D" id="2.60.40.1590">
    <property type="entry name" value="Peptidoglycan hydrolase domains"/>
    <property type="match status" value="1"/>
</dbReference>
<evidence type="ECO:0000313" key="4">
    <source>
        <dbReference type="EMBL" id="UOD49636.1"/>
    </source>
</evidence>
<dbReference type="PANTHER" id="PTHR21666:SF285">
    <property type="entry name" value="M23 FAMILY METALLOPEPTIDASE"/>
    <property type="match status" value="1"/>
</dbReference>
<dbReference type="Pfam" id="PF01551">
    <property type="entry name" value="Peptidase_M23"/>
    <property type="match status" value="1"/>
</dbReference>
<evidence type="ECO:0000259" key="3">
    <source>
        <dbReference type="Pfam" id="PF18421"/>
    </source>
</evidence>
<feature type="domain" description="M23ase beta-sheet core" evidence="2">
    <location>
        <begin position="188"/>
        <end position="282"/>
    </location>
</feature>
<dbReference type="InterPro" id="IPR016047">
    <property type="entry name" value="M23ase_b-sheet_dom"/>
</dbReference>
<dbReference type="Pfam" id="PF18421">
    <property type="entry name" value="Peptidase_M23_N"/>
    <property type="match status" value="1"/>
</dbReference>
<name>A0ABY4AH78_9BURK</name>